<protein>
    <submittedName>
        <fullName evidence="2">Uncharacterized protein</fullName>
    </submittedName>
</protein>
<name>G7W5W9_DESOD</name>
<reference evidence="2 3" key="2">
    <citation type="journal article" date="2012" name="J. Bacteriol.">
        <title>Complete genome sequences of Desulfosporosinus orientis DSM765T, Desulfosporosinus youngiae DSM17734T, Desulfosporosinus meridiei DSM13257T, and Desulfosporosinus acidiphilus DSM22704T.</title>
        <authorList>
            <person name="Pester M."/>
            <person name="Brambilla E."/>
            <person name="Alazard D."/>
            <person name="Rattei T."/>
            <person name="Weinmaier T."/>
            <person name="Han J."/>
            <person name="Lucas S."/>
            <person name="Lapidus A."/>
            <person name="Cheng J.F."/>
            <person name="Goodwin L."/>
            <person name="Pitluck S."/>
            <person name="Peters L."/>
            <person name="Ovchinnikova G."/>
            <person name="Teshima H."/>
            <person name="Detter J.C."/>
            <person name="Han C.S."/>
            <person name="Tapia R."/>
            <person name="Land M.L."/>
            <person name="Hauser L."/>
            <person name="Kyrpides N.C."/>
            <person name="Ivanova N.N."/>
            <person name="Pagani I."/>
            <person name="Huntmann M."/>
            <person name="Wei C.L."/>
            <person name="Davenport K.W."/>
            <person name="Daligault H."/>
            <person name="Chain P.S."/>
            <person name="Chen A."/>
            <person name="Mavromatis K."/>
            <person name="Markowitz V."/>
            <person name="Szeto E."/>
            <person name="Mikhailova N."/>
            <person name="Pati A."/>
            <person name="Wagner M."/>
            <person name="Woyke T."/>
            <person name="Ollivier B."/>
            <person name="Klenk H.P."/>
            <person name="Spring S."/>
            <person name="Loy A."/>
        </authorList>
    </citation>
    <scope>NUCLEOTIDE SEQUENCE [LARGE SCALE GENOMIC DNA]</scope>
    <source>
        <strain evidence="3">ATCC 19365 / DSM 765 / NCIMB 8382 / VKM B-1628</strain>
    </source>
</reference>
<dbReference type="STRING" id="768706.Desor_1705"/>
<evidence type="ECO:0000313" key="3">
    <source>
        <dbReference type="Proteomes" id="UP000006346"/>
    </source>
</evidence>
<dbReference type="KEGG" id="dor:Desor_1705"/>
<feature type="signal peptide" evidence="1">
    <location>
        <begin position="1"/>
        <end position="26"/>
    </location>
</feature>
<keyword evidence="3" id="KW-1185">Reference proteome</keyword>
<dbReference type="PATRIC" id="fig|768706.3.peg.1702"/>
<dbReference type="OrthoDB" id="2518519at2"/>
<dbReference type="RefSeq" id="WP_014184164.1">
    <property type="nucleotide sequence ID" value="NC_016584.1"/>
</dbReference>
<keyword evidence="1" id="KW-0732">Signal</keyword>
<evidence type="ECO:0000313" key="2">
    <source>
        <dbReference type="EMBL" id="AET67345.1"/>
    </source>
</evidence>
<dbReference type="EMBL" id="CP003108">
    <property type="protein sequence ID" value="AET67345.1"/>
    <property type="molecule type" value="Genomic_DNA"/>
</dbReference>
<proteinExistence type="predicted"/>
<reference evidence="3" key="1">
    <citation type="submission" date="2011-11" db="EMBL/GenBank/DDBJ databases">
        <title>Complete sequence of Desulfosporosinus orientis DSM 765.</title>
        <authorList>
            <person name="Lucas S."/>
            <person name="Han J."/>
            <person name="Lapidus A."/>
            <person name="Cheng J.-F."/>
            <person name="Goodwin L."/>
            <person name="Pitluck S."/>
            <person name="Peters L."/>
            <person name="Ovchinnikova G."/>
            <person name="Teshima H."/>
            <person name="Detter J.C."/>
            <person name="Han C."/>
            <person name="Tapia R."/>
            <person name="Land M."/>
            <person name="Hauser L."/>
            <person name="Kyrpides N."/>
            <person name="Ivanova N."/>
            <person name="Pagani I."/>
            <person name="Pester M."/>
            <person name="Spring S."/>
            <person name="Ollivier B."/>
            <person name="Rattei T."/>
            <person name="Klenk H.-P."/>
            <person name="Wagner M."/>
            <person name="Loy A."/>
            <person name="Woyke T."/>
        </authorList>
    </citation>
    <scope>NUCLEOTIDE SEQUENCE [LARGE SCALE GENOMIC DNA]</scope>
    <source>
        <strain evidence="3">ATCC 19365 / DSM 765 / NCIMB 8382 / VKM B-1628</strain>
    </source>
</reference>
<dbReference type="AlphaFoldDB" id="G7W5W9"/>
<gene>
    <name evidence="2" type="ordered locus">Desor_1705</name>
</gene>
<evidence type="ECO:0000256" key="1">
    <source>
        <dbReference type="SAM" id="SignalP"/>
    </source>
</evidence>
<sequence>MRLKKKSAMLISFTVGTLLLATTALADIASKSGYDELKDAIKLTAEQTSETFDSFTVDFSLVMKDNGKIIMNENETLKYDRKKSAKENISSGTSIYGDKNSYQSYSDKDTTIRYSEEDPIYYVTEYTKEREDQTLTNPFKEDEAEDIEKIVDALVGNLKDHVIVTDNSDGSKDLSGSLTEVQIPSLVNAVASFQLKQEFNQSGRNDSKMPHLTKDVFVKEVKGTADVNKDGILESILGTGVISGKDDQGNLHEISIEALITVSDINSTKVVKPDLTGKKVVTNVAREYGNEITNPEKFLGKFKNDIIIEKEGKFVKIGERYLEITQINAQLVAGHYYEVYKPEYENYKSATSDLNFKASFDKDQKQNAEFEIETESKDKVRGSIYLSDYDGKVNFNINTASSPYPMGIMYDSTFSPDLE</sequence>
<dbReference type="eggNOG" id="ENOG502Z9Q9">
    <property type="taxonomic scope" value="Bacteria"/>
</dbReference>
<dbReference type="Proteomes" id="UP000006346">
    <property type="component" value="Chromosome"/>
</dbReference>
<feature type="chain" id="PRO_5003504890" evidence="1">
    <location>
        <begin position="27"/>
        <end position="419"/>
    </location>
</feature>
<dbReference type="HOGENOM" id="CLU_655109_0_0_9"/>
<accession>G7W5W9</accession>
<organism evidence="2 3">
    <name type="scientific">Desulfosporosinus orientis (strain ATCC 19365 / DSM 765 / NCIMB 8382 / VKM B-1628 / Singapore I)</name>
    <name type="common">Desulfotomaculum orientis</name>
    <dbReference type="NCBI Taxonomy" id="768706"/>
    <lineage>
        <taxon>Bacteria</taxon>
        <taxon>Bacillati</taxon>
        <taxon>Bacillota</taxon>
        <taxon>Clostridia</taxon>
        <taxon>Eubacteriales</taxon>
        <taxon>Desulfitobacteriaceae</taxon>
        <taxon>Desulfosporosinus</taxon>
    </lineage>
</organism>